<evidence type="ECO:0000313" key="3">
    <source>
        <dbReference type="Proteomes" id="UP000262802"/>
    </source>
</evidence>
<dbReference type="RefSeq" id="WP_119444865.1">
    <property type="nucleotide sequence ID" value="NZ_CP032317.1"/>
</dbReference>
<dbReference type="KEGG" id="hyh:D3Y59_09645"/>
<gene>
    <name evidence="2" type="ORF">D3Y59_09645</name>
</gene>
<dbReference type="OrthoDB" id="978645at2"/>
<keyword evidence="1" id="KW-0732">Signal</keyword>
<accession>A0A3B7R7W6</accession>
<dbReference type="EMBL" id="CP032317">
    <property type="protein sequence ID" value="AYA37291.1"/>
    <property type="molecule type" value="Genomic_DNA"/>
</dbReference>
<proteinExistence type="predicted"/>
<keyword evidence="3" id="KW-1185">Reference proteome</keyword>
<feature type="signal peptide" evidence="1">
    <location>
        <begin position="1"/>
        <end position="22"/>
    </location>
</feature>
<evidence type="ECO:0000313" key="2">
    <source>
        <dbReference type="EMBL" id="AYA37291.1"/>
    </source>
</evidence>
<organism evidence="2 3">
    <name type="scientific">Hymenobacter oligotrophus</name>
    <dbReference type="NCBI Taxonomy" id="2319843"/>
    <lineage>
        <taxon>Bacteria</taxon>
        <taxon>Pseudomonadati</taxon>
        <taxon>Bacteroidota</taxon>
        <taxon>Cytophagia</taxon>
        <taxon>Cytophagales</taxon>
        <taxon>Hymenobacteraceae</taxon>
        <taxon>Hymenobacter</taxon>
    </lineage>
</organism>
<feature type="chain" id="PRO_5017559025" description="Outer membrane protein beta-barrel domain-containing protein" evidence="1">
    <location>
        <begin position="23"/>
        <end position="193"/>
    </location>
</feature>
<evidence type="ECO:0008006" key="4">
    <source>
        <dbReference type="Google" id="ProtNLM"/>
    </source>
</evidence>
<evidence type="ECO:0000256" key="1">
    <source>
        <dbReference type="SAM" id="SignalP"/>
    </source>
</evidence>
<protein>
    <recommendedName>
        <fullName evidence="4">Outer membrane protein beta-barrel domain-containing protein</fullName>
    </recommendedName>
</protein>
<dbReference type="Proteomes" id="UP000262802">
    <property type="component" value="Chromosome"/>
</dbReference>
<reference evidence="2 3" key="1">
    <citation type="submission" date="2018-09" db="EMBL/GenBank/DDBJ databases">
        <title>Hymenobacter medium sp. nov., isolated from R2A medium.</title>
        <authorList>
            <person name="Yingchao G."/>
        </authorList>
    </citation>
    <scope>NUCLEOTIDE SEQUENCE [LARGE SCALE GENOMIC DNA]</scope>
    <source>
        <strain evidence="3">sh-6</strain>
    </source>
</reference>
<name>A0A3B7R7W6_9BACT</name>
<dbReference type="AlphaFoldDB" id="A0A3B7R7W6"/>
<sequence>MNKPAIILLLLALCLPVSWASAQSKKSSSKSSGGNGGAGYQTAIGLRGGNYASGLTIKHFTGGKNVAIEGLITTEYYAKGVRGTLLFEKHFPLKELRGFQFYVGAGLHAGAYRGRYYYDVAYRQRNKKYEVYRYYYYDDKVYPVFGGDFLAGAEYKFDDLPIVVGVDIKPYFDIFDGRTAAYTDGAVSIRFTF</sequence>